<keyword evidence="2" id="KW-0732">Signal</keyword>
<dbReference type="Pfam" id="PF14903">
    <property type="entry name" value="WG_beta_rep"/>
    <property type="match status" value="2"/>
</dbReference>
<keyword evidence="4" id="KW-1185">Reference proteome</keyword>
<feature type="region of interest" description="Disordered" evidence="1">
    <location>
        <begin position="23"/>
        <end position="52"/>
    </location>
</feature>
<dbReference type="AlphaFoldDB" id="A0A412G727"/>
<gene>
    <name evidence="3" type="ORF">DWY25_00490</name>
</gene>
<proteinExistence type="predicted"/>
<evidence type="ECO:0000313" key="4">
    <source>
        <dbReference type="Proteomes" id="UP000284178"/>
    </source>
</evidence>
<name>A0A412G727_9FIRM</name>
<accession>A0A412G727</accession>
<dbReference type="PROSITE" id="PS51257">
    <property type="entry name" value="PROKAR_LIPOPROTEIN"/>
    <property type="match status" value="1"/>
</dbReference>
<sequence length="413" mass="45973">MMRRFSVLTLVLFLLIGCATKTKPERSPMPKPETTPPAEATPTPVIQSTPTSTPAIEGEIEVVLKSVSTGRNQVIDNQYRVTAGDDRIRTGSWVTLTNCVGSEYVSLKVQYQSAYRNEFHEWIIDDYQIEVLDHSIAGLKSLSETDFDHIYPLINRFPDAFAELELVSGMFILEKDGRYGIADENQEMVVEICGQRYPVLDSLELHCEAEAYDFEQVSGTPYYLCSGAHGIAAKWFYADIETGEVYTVFSADDGPGMFVPFDGSRMSDELGLYHAVSGYDETPEGVPEYEWLDRVGIVNKKGEMVTEAIYDQGLAINGDLIPVARDGLWGYVNAAGEEIISCQYLAPLLIDPDHDRWAAYPPDHGRIVAQDQSGLYGVLATDGSILIPFEYDFAAPFYDGQILLEKAGERTFQ</sequence>
<feature type="chain" id="PRO_5019345707" description="WG repeat-containing protein" evidence="2">
    <location>
        <begin position="22"/>
        <end position="413"/>
    </location>
</feature>
<evidence type="ECO:0000256" key="1">
    <source>
        <dbReference type="SAM" id="MobiDB-lite"/>
    </source>
</evidence>
<dbReference type="EMBL" id="QRUP01000001">
    <property type="protein sequence ID" value="RGR77101.1"/>
    <property type="molecule type" value="Genomic_DNA"/>
</dbReference>
<evidence type="ECO:0000256" key="2">
    <source>
        <dbReference type="SAM" id="SignalP"/>
    </source>
</evidence>
<dbReference type="InterPro" id="IPR032774">
    <property type="entry name" value="WG_beta_rep"/>
</dbReference>
<evidence type="ECO:0000313" key="3">
    <source>
        <dbReference type="EMBL" id="RGR77101.1"/>
    </source>
</evidence>
<feature type="signal peptide" evidence="2">
    <location>
        <begin position="1"/>
        <end position="21"/>
    </location>
</feature>
<organism evidence="3 4">
    <name type="scientific">Holdemania filiformis</name>
    <dbReference type="NCBI Taxonomy" id="61171"/>
    <lineage>
        <taxon>Bacteria</taxon>
        <taxon>Bacillati</taxon>
        <taxon>Bacillota</taxon>
        <taxon>Erysipelotrichia</taxon>
        <taxon>Erysipelotrichales</taxon>
        <taxon>Erysipelotrichaceae</taxon>
        <taxon>Holdemania</taxon>
    </lineage>
</organism>
<reference evidence="3 4" key="1">
    <citation type="submission" date="2018-08" db="EMBL/GenBank/DDBJ databases">
        <title>A genome reference for cultivated species of the human gut microbiota.</title>
        <authorList>
            <person name="Zou Y."/>
            <person name="Xue W."/>
            <person name="Luo G."/>
        </authorList>
    </citation>
    <scope>NUCLEOTIDE SEQUENCE [LARGE SCALE GENOMIC DNA]</scope>
    <source>
        <strain evidence="3 4">AF24-29</strain>
    </source>
</reference>
<evidence type="ECO:0008006" key="5">
    <source>
        <dbReference type="Google" id="ProtNLM"/>
    </source>
</evidence>
<dbReference type="Proteomes" id="UP000284178">
    <property type="component" value="Unassembled WGS sequence"/>
</dbReference>
<comment type="caution">
    <text evidence="3">The sequence shown here is derived from an EMBL/GenBank/DDBJ whole genome shotgun (WGS) entry which is preliminary data.</text>
</comment>
<protein>
    <recommendedName>
        <fullName evidence="5">WG repeat-containing protein</fullName>
    </recommendedName>
</protein>